<dbReference type="InParanoid" id="A0A1U7YNF7"/>
<dbReference type="InterPro" id="IPR021109">
    <property type="entry name" value="Peptidase_aspartic_dom_sf"/>
</dbReference>
<accession>A0A1U7YNF7</accession>
<dbReference type="CDD" id="cd00303">
    <property type="entry name" value="retropepsin_like"/>
    <property type="match status" value="1"/>
</dbReference>
<dbReference type="PANTHER" id="PTHR33067:SF15">
    <property type="entry name" value="RNA-DIRECTED DNA POLYMERASE"/>
    <property type="match status" value="1"/>
</dbReference>
<dbReference type="PANTHER" id="PTHR33067">
    <property type="entry name" value="RNA-DIRECTED DNA POLYMERASE-RELATED"/>
    <property type="match status" value="1"/>
</dbReference>
<dbReference type="Gene3D" id="2.40.70.10">
    <property type="entry name" value="Acid Proteases"/>
    <property type="match status" value="1"/>
</dbReference>
<organism evidence="1 2">
    <name type="scientific">Nelumbo nucifera</name>
    <name type="common">Sacred lotus</name>
    <dbReference type="NCBI Taxonomy" id="4432"/>
    <lineage>
        <taxon>Eukaryota</taxon>
        <taxon>Viridiplantae</taxon>
        <taxon>Streptophyta</taxon>
        <taxon>Embryophyta</taxon>
        <taxon>Tracheophyta</taxon>
        <taxon>Spermatophyta</taxon>
        <taxon>Magnoliopsida</taxon>
        <taxon>Proteales</taxon>
        <taxon>Nelumbonaceae</taxon>
        <taxon>Nelumbo</taxon>
    </lineage>
</organism>
<dbReference type="AlphaFoldDB" id="A0A1U7YNF7"/>
<dbReference type="eggNOG" id="KOG0017">
    <property type="taxonomic scope" value="Eukaryota"/>
</dbReference>
<dbReference type="KEGG" id="nnu:104586061"/>
<evidence type="ECO:0000313" key="2">
    <source>
        <dbReference type="RefSeq" id="XP_010241468.1"/>
    </source>
</evidence>
<dbReference type="GeneID" id="104586061"/>
<dbReference type="Proteomes" id="UP000189703">
    <property type="component" value="Unplaced"/>
</dbReference>
<sequence>MSLEDIVKSLATNTLQFQQETRASIQCLDNHMGQMVTAISQLEAQGSGKLPSQMVVNPKENASAIVLRSGKEVEALARAAPALSKQEKEKDIIPNDDEVPKRNFLPLSDYKLVPHFPHALVGSRKDEQFKDFYETFRRCEVNIPLLDAIKQVPHYAKFLKELCTHKRKQKLKGCEKVRVGENVSAIVQRKLPAKCKDPGMFTIPCMIGNTRIEKAMLDLGAFINVMPYSIYASLKLGPLNKTGVVIQLVDRSNAYPKGVVEDVLVKVNDLIFPTDFDVLDMDNGDQTTPILLGRPFLKTFKTKIDVHSGTLTMEFDVIDSLAQEVFELDGKDGLEISISKHLEKEESMLNVDL</sequence>
<gene>
    <name evidence="2" type="primary">LOC104586061</name>
</gene>
<reference evidence="2" key="1">
    <citation type="submission" date="2025-08" db="UniProtKB">
        <authorList>
            <consortium name="RefSeq"/>
        </authorList>
    </citation>
    <scope>IDENTIFICATION</scope>
</reference>
<protein>
    <submittedName>
        <fullName evidence="2">Uncharacterized protein LOC104586061</fullName>
    </submittedName>
</protein>
<dbReference type="RefSeq" id="XP_010241468.1">
    <property type="nucleotide sequence ID" value="XM_010243166.1"/>
</dbReference>
<dbReference type="OrthoDB" id="778454at2759"/>
<dbReference type="OMA" id="ATQINTM"/>
<proteinExistence type="predicted"/>
<name>A0A1U7YNF7_NELNU</name>
<keyword evidence="1" id="KW-1185">Reference proteome</keyword>
<dbReference type="SUPFAM" id="SSF50630">
    <property type="entry name" value="Acid proteases"/>
    <property type="match status" value="1"/>
</dbReference>
<evidence type="ECO:0000313" key="1">
    <source>
        <dbReference type="Proteomes" id="UP000189703"/>
    </source>
</evidence>